<accession>A0A949JGJ9</accession>
<dbReference type="RefSeq" id="WP_211040700.1">
    <property type="nucleotide sequence ID" value="NZ_JAELVF020000001.1"/>
</dbReference>
<dbReference type="Proteomes" id="UP000694501">
    <property type="component" value="Unassembled WGS sequence"/>
</dbReference>
<evidence type="ECO:0000313" key="2">
    <source>
        <dbReference type="EMBL" id="MBU7598528.1"/>
    </source>
</evidence>
<dbReference type="InterPro" id="IPR032710">
    <property type="entry name" value="NTF2-like_dom_sf"/>
</dbReference>
<dbReference type="GO" id="GO:0030638">
    <property type="term" value="P:polyketide metabolic process"/>
    <property type="evidence" value="ECO:0007669"/>
    <property type="project" value="InterPro"/>
</dbReference>
<dbReference type="Gene3D" id="3.10.450.50">
    <property type="match status" value="1"/>
</dbReference>
<evidence type="ECO:0000313" key="3">
    <source>
        <dbReference type="Proteomes" id="UP000694501"/>
    </source>
</evidence>
<reference evidence="2" key="1">
    <citation type="submission" date="2021-06" db="EMBL/GenBank/DDBJ databases">
        <title>Sequencing of actinobacteria type strains.</title>
        <authorList>
            <person name="Nguyen G.-S."/>
            <person name="Wentzel A."/>
        </authorList>
    </citation>
    <scope>NUCLEOTIDE SEQUENCE</scope>
    <source>
        <strain evidence="2">P38-E01</strain>
    </source>
</reference>
<proteinExistence type="predicted"/>
<gene>
    <name evidence="2" type="ORF">JGS22_013115</name>
</gene>
<organism evidence="2 3">
    <name type="scientific">Streptomyces tardus</name>
    <dbReference type="NCBI Taxonomy" id="2780544"/>
    <lineage>
        <taxon>Bacteria</taxon>
        <taxon>Bacillati</taxon>
        <taxon>Actinomycetota</taxon>
        <taxon>Actinomycetes</taxon>
        <taxon>Kitasatosporales</taxon>
        <taxon>Streptomycetaceae</taxon>
        <taxon>Streptomyces</taxon>
    </lineage>
</organism>
<dbReference type="InterPro" id="IPR009959">
    <property type="entry name" value="Cyclase_SnoaL-like"/>
</dbReference>
<feature type="region of interest" description="Disordered" evidence="1">
    <location>
        <begin position="1"/>
        <end position="33"/>
    </location>
</feature>
<protein>
    <submittedName>
        <fullName evidence="2">Ester cyclase</fullName>
    </submittedName>
</protein>
<evidence type="ECO:0000256" key="1">
    <source>
        <dbReference type="SAM" id="MobiDB-lite"/>
    </source>
</evidence>
<keyword evidence="3" id="KW-1185">Reference proteome</keyword>
<sequence>MSPTKPTDPTGVTESTGPTGSAGSTEPTDPTVLPAPEVLRARQKLVLDHFRDEVDQDWDATLATFPHPHYEVVATMTVHDGDSAVRDYYRATRVAFPDQHHELIDLRHSHDAVVAEFWLIGTHRGPFGSLPPTGSRFRVRMTAYFVFDTDERLVSERIYFDSLTLLKQLLGGVDRRKPGNWPLLLRFARGALRMSGEAPDPRLLDTTEPAHLRTI</sequence>
<dbReference type="AlphaFoldDB" id="A0A949JGJ9"/>
<dbReference type="PANTHER" id="PTHR38436">
    <property type="entry name" value="POLYKETIDE CYCLASE SNOAL-LIKE DOMAIN"/>
    <property type="match status" value="1"/>
</dbReference>
<dbReference type="Pfam" id="PF07366">
    <property type="entry name" value="SnoaL"/>
    <property type="match status" value="1"/>
</dbReference>
<dbReference type="SUPFAM" id="SSF54427">
    <property type="entry name" value="NTF2-like"/>
    <property type="match status" value="1"/>
</dbReference>
<dbReference type="PANTHER" id="PTHR38436:SF1">
    <property type="entry name" value="ESTER CYCLASE"/>
    <property type="match status" value="1"/>
</dbReference>
<name>A0A949JGJ9_9ACTN</name>
<comment type="caution">
    <text evidence="2">The sequence shown here is derived from an EMBL/GenBank/DDBJ whole genome shotgun (WGS) entry which is preliminary data.</text>
</comment>
<feature type="compositionally biased region" description="Polar residues" evidence="1">
    <location>
        <begin position="1"/>
        <end position="28"/>
    </location>
</feature>
<dbReference type="EMBL" id="JAELVF020000001">
    <property type="protein sequence ID" value="MBU7598528.1"/>
    <property type="molecule type" value="Genomic_DNA"/>
</dbReference>